<dbReference type="InterPro" id="IPR000719">
    <property type="entry name" value="Prot_kinase_dom"/>
</dbReference>
<dbReference type="GeneID" id="24922642"/>
<dbReference type="PROSITE" id="PS00108">
    <property type="entry name" value="PROTEIN_KINASE_ST"/>
    <property type="match status" value="1"/>
</dbReference>
<dbReference type="GO" id="GO:0005524">
    <property type="term" value="F:ATP binding"/>
    <property type="evidence" value="ECO:0007669"/>
    <property type="project" value="InterPro"/>
</dbReference>
<dbReference type="AlphaFoldDB" id="D8M473"/>
<dbReference type="InterPro" id="IPR008271">
    <property type="entry name" value="Ser/Thr_kinase_AS"/>
</dbReference>
<dbReference type="EMBL" id="FN668651">
    <property type="protein sequence ID" value="CBK22862.2"/>
    <property type="molecule type" value="Genomic_DNA"/>
</dbReference>
<dbReference type="SUPFAM" id="SSF56112">
    <property type="entry name" value="Protein kinase-like (PK-like)"/>
    <property type="match status" value="1"/>
</dbReference>
<feature type="domain" description="Protein kinase" evidence="1">
    <location>
        <begin position="1"/>
        <end position="108"/>
    </location>
</feature>
<keyword evidence="3" id="KW-1185">Reference proteome</keyword>
<name>D8M473_BLAHO</name>
<dbReference type="Proteomes" id="UP000008312">
    <property type="component" value="Unassembled WGS sequence"/>
</dbReference>
<dbReference type="PROSITE" id="PS50011">
    <property type="entry name" value="PROTEIN_KINASE_DOM"/>
    <property type="match status" value="1"/>
</dbReference>
<dbReference type="RefSeq" id="XP_012896910.1">
    <property type="nucleotide sequence ID" value="XM_013041456.1"/>
</dbReference>
<evidence type="ECO:0000259" key="1">
    <source>
        <dbReference type="PROSITE" id="PS50011"/>
    </source>
</evidence>
<dbReference type="Pfam" id="PF00069">
    <property type="entry name" value="Pkinase"/>
    <property type="match status" value="1"/>
</dbReference>
<sequence>MIGLVHYDVKLSNFLLHETPQRGATYSLPWGRYSTPAVNGREWLVKLSDFGTAEISQNGEISVGQFTTLENTPIFCLLESKPPRGAHCDRWGLGLSLLHLLTGQVPSW</sequence>
<proteinExistence type="predicted"/>
<organism evidence="2">
    <name type="scientific">Blastocystis hominis</name>
    <dbReference type="NCBI Taxonomy" id="12968"/>
    <lineage>
        <taxon>Eukaryota</taxon>
        <taxon>Sar</taxon>
        <taxon>Stramenopiles</taxon>
        <taxon>Bigyra</taxon>
        <taxon>Opalozoa</taxon>
        <taxon>Opalinata</taxon>
        <taxon>Blastocystidae</taxon>
        <taxon>Blastocystis</taxon>
    </lineage>
</organism>
<protein>
    <recommendedName>
        <fullName evidence="1">Protein kinase domain-containing protein</fullName>
    </recommendedName>
</protein>
<dbReference type="InParanoid" id="D8M473"/>
<evidence type="ECO:0000313" key="3">
    <source>
        <dbReference type="Proteomes" id="UP000008312"/>
    </source>
</evidence>
<evidence type="ECO:0000313" key="2">
    <source>
        <dbReference type="EMBL" id="CBK22862.2"/>
    </source>
</evidence>
<gene>
    <name evidence="2" type="ORF">GSBLH_T00006518001</name>
</gene>
<dbReference type="OrthoDB" id="194690at2759"/>
<dbReference type="InterPro" id="IPR011009">
    <property type="entry name" value="Kinase-like_dom_sf"/>
</dbReference>
<dbReference type="Gene3D" id="1.10.510.10">
    <property type="entry name" value="Transferase(Phosphotransferase) domain 1"/>
    <property type="match status" value="1"/>
</dbReference>
<dbReference type="GO" id="GO:0004672">
    <property type="term" value="F:protein kinase activity"/>
    <property type="evidence" value="ECO:0007669"/>
    <property type="project" value="InterPro"/>
</dbReference>
<accession>D8M473</accession>
<reference evidence="2" key="1">
    <citation type="submission" date="2010-02" db="EMBL/GenBank/DDBJ databases">
        <title>Sequencing and annotation of the Blastocystis hominis genome.</title>
        <authorList>
            <person name="Wincker P."/>
        </authorList>
    </citation>
    <scope>NUCLEOTIDE SEQUENCE</scope>
    <source>
        <strain evidence="2">Singapore isolate B</strain>
    </source>
</reference>